<proteinExistence type="predicted"/>
<reference evidence="4 5" key="1">
    <citation type="submission" date="2018-08" db="EMBL/GenBank/DDBJ databases">
        <title>Aphanomyces genome sequencing and annotation.</title>
        <authorList>
            <person name="Minardi D."/>
            <person name="Oidtmann B."/>
            <person name="Van Der Giezen M."/>
            <person name="Studholme D.J."/>
        </authorList>
    </citation>
    <scope>NUCLEOTIDE SEQUENCE [LARGE SCALE GENOMIC DNA]</scope>
    <source>
        <strain evidence="2 5">D2</strain>
        <strain evidence="3 6">FDL457</strain>
        <strain evidence="1 4">SA</strain>
    </source>
</reference>
<dbReference type="Proteomes" id="UP000266643">
    <property type="component" value="Unassembled WGS sequence"/>
</dbReference>
<dbReference type="AlphaFoldDB" id="A0A397DI81"/>
<gene>
    <name evidence="3" type="ORF">DYB26_004269</name>
    <name evidence="2" type="ORF">DYB30_010398</name>
    <name evidence="1" type="ORF">DYB38_007211</name>
</gene>
<protein>
    <submittedName>
        <fullName evidence="1">Uncharacterized protein</fullName>
    </submittedName>
</protein>
<dbReference type="Proteomes" id="UP000265716">
    <property type="component" value="Unassembled WGS sequence"/>
</dbReference>
<evidence type="ECO:0000313" key="2">
    <source>
        <dbReference type="EMBL" id="RHY70461.1"/>
    </source>
</evidence>
<accession>A0A397DI81</accession>
<organism evidence="1 4">
    <name type="scientific">Aphanomyces astaci</name>
    <name type="common">Crayfish plague agent</name>
    <dbReference type="NCBI Taxonomy" id="112090"/>
    <lineage>
        <taxon>Eukaryota</taxon>
        <taxon>Sar</taxon>
        <taxon>Stramenopiles</taxon>
        <taxon>Oomycota</taxon>
        <taxon>Saprolegniomycetes</taxon>
        <taxon>Saprolegniales</taxon>
        <taxon>Verrucalvaceae</taxon>
        <taxon>Aphanomyces</taxon>
    </lineage>
</organism>
<evidence type="ECO:0000313" key="4">
    <source>
        <dbReference type="Proteomes" id="UP000265716"/>
    </source>
</evidence>
<dbReference type="EMBL" id="QUTF01003888">
    <property type="protein sequence ID" value="RHZ41935.1"/>
    <property type="molecule type" value="Genomic_DNA"/>
</dbReference>
<dbReference type="Proteomes" id="UP000286510">
    <property type="component" value="Unassembled WGS sequence"/>
</dbReference>
<evidence type="ECO:0000313" key="3">
    <source>
        <dbReference type="EMBL" id="RHZ41935.1"/>
    </source>
</evidence>
<name>A0A397DI81_APHAT</name>
<dbReference type="EMBL" id="QUTD01003966">
    <property type="protein sequence ID" value="RHY70461.1"/>
    <property type="molecule type" value="Genomic_DNA"/>
</dbReference>
<comment type="caution">
    <text evidence="1">The sequence shown here is derived from an EMBL/GenBank/DDBJ whole genome shotgun (WGS) entry which is preliminary data.</text>
</comment>
<sequence>MHMWPSYDAEHCLEGLACSLDSIGFKAFDKATRQVKGVSVPFSIMRSLSLVRGHQGAGLDLTLTGFGKSAVYHGDNEYCLLRDMDDALRGDHADDNRPEEPIQETLLAFEHKKLQQ</sequence>
<evidence type="ECO:0000313" key="1">
    <source>
        <dbReference type="EMBL" id="RHY65778.1"/>
    </source>
</evidence>
<evidence type="ECO:0000313" key="5">
    <source>
        <dbReference type="Proteomes" id="UP000266643"/>
    </source>
</evidence>
<dbReference type="EMBL" id="QUTC01004245">
    <property type="protein sequence ID" value="RHY65778.1"/>
    <property type="molecule type" value="Genomic_DNA"/>
</dbReference>
<evidence type="ECO:0000313" key="6">
    <source>
        <dbReference type="Proteomes" id="UP000286510"/>
    </source>
</evidence>